<dbReference type="PANTHER" id="PTHR30060:SF0">
    <property type="entry name" value="COILED-COIL PROTEIN (DUF2040)-RELATED"/>
    <property type="match status" value="1"/>
</dbReference>
<feature type="transmembrane region" description="Helical" evidence="1">
    <location>
        <begin position="48"/>
        <end position="69"/>
    </location>
</feature>
<proteinExistence type="predicted"/>
<feature type="transmembrane region" description="Helical" evidence="1">
    <location>
        <begin position="75"/>
        <end position="99"/>
    </location>
</feature>
<evidence type="ECO:0008006" key="3">
    <source>
        <dbReference type="Google" id="ProtNLM"/>
    </source>
</evidence>
<evidence type="ECO:0000313" key="2">
    <source>
        <dbReference type="EMBL" id="SVC79542.1"/>
    </source>
</evidence>
<feature type="transmembrane region" description="Helical" evidence="1">
    <location>
        <begin position="12"/>
        <end position="36"/>
    </location>
</feature>
<keyword evidence="1" id="KW-0812">Transmembrane</keyword>
<sequence>MDWVFNTEIWFALVTLTVLEIVLGVDNVIFISILSTKLPEPQQRPARRLGLVLAMVMRVGLLLSISWIIRLTDPLLAVLGHTFSGRDLTLLVGGLFLLAKSTYEIHDSLEGDEGHRSKRVTASFVSVIAQILVLDVVFSLDSVITAVGMVEQVQVMVAAIVLAVGVMLLSAEAISAFVNDRPTVKILALSFLLLVGFSLLAEAFHQEVPKGYLYFAMAFSVFVELINQRVRPRTPLRLKKAY</sequence>
<dbReference type="InterPro" id="IPR005496">
    <property type="entry name" value="Integral_membrane_TerC"/>
</dbReference>
<organism evidence="2">
    <name type="scientific">marine metagenome</name>
    <dbReference type="NCBI Taxonomy" id="408172"/>
    <lineage>
        <taxon>unclassified sequences</taxon>
        <taxon>metagenomes</taxon>
        <taxon>ecological metagenomes</taxon>
    </lineage>
</organism>
<keyword evidence="1" id="KW-0472">Membrane</keyword>
<dbReference type="PANTHER" id="PTHR30060">
    <property type="entry name" value="INNER MEMBRANE PROTEIN"/>
    <property type="match status" value="1"/>
</dbReference>
<feature type="transmembrane region" description="Helical" evidence="1">
    <location>
        <begin position="186"/>
        <end position="205"/>
    </location>
</feature>
<feature type="transmembrane region" description="Helical" evidence="1">
    <location>
        <begin position="120"/>
        <end position="140"/>
    </location>
</feature>
<feature type="transmembrane region" description="Helical" evidence="1">
    <location>
        <begin position="152"/>
        <end position="174"/>
    </location>
</feature>
<dbReference type="EMBL" id="UINC01111373">
    <property type="protein sequence ID" value="SVC79542.1"/>
    <property type="molecule type" value="Genomic_DNA"/>
</dbReference>
<feature type="transmembrane region" description="Helical" evidence="1">
    <location>
        <begin position="211"/>
        <end position="230"/>
    </location>
</feature>
<evidence type="ECO:0000256" key="1">
    <source>
        <dbReference type="SAM" id="Phobius"/>
    </source>
</evidence>
<dbReference type="AlphaFoldDB" id="A0A382Q506"/>
<reference evidence="2" key="1">
    <citation type="submission" date="2018-05" db="EMBL/GenBank/DDBJ databases">
        <authorList>
            <person name="Lanie J.A."/>
            <person name="Ng W.-L."/>
            <person name="Kazmierczak K.M."/>
            <person name="Andrzejewski T.M."/>
            <person name="Davidsen T.M."/>
            <person name="Wayne K.J."/>
            <person name="Tettelin H."/>
            <person name="Glass J.I."/>
            <person name="Rusch D."/>
            <person name="Podicherti R."/>
            <person name="Tsui H.-C.T."/>
            <person name="Winkler M.E."/>
        </authorList>
    </citation>
    <scope>NUCLEOTIDE SEQUENCE</scope>
</reference>
<gene>
    <name evidence="2" type="ORF">METZ01_LOCUS332396</name>
</gene>
<accession>A0A382Q506</accession>
<dbReference type="Pfam" id="PF03741">
    <property type="entry name" value="TerC"/>
    <property type="match status" value="1"/>
</dbReference>
<dbReference type="GO" id="GO:0005886">
    <property type="term" value="C:plasma membrane"/>
    <property type="evidence" value="ECO:0007669"/>
    <property type="project" value="TreeGrafter"/>
</dbReference>
<name>A0A382Q506_9ZZZZ</name>
<keyword evidence="1" id="KW-1133">Transmembrane helix</keyword>
<protein>
    <recommendedName>
        <fullName evidence="3">TerC family protein</fullName>
    </recommendedName>
</protein>